<feature type="signal peptide" evidence="6">
    <location>
        <begin position="1"/>
        <end position="23"/>
    </location>
</feature>
<evidence type="ECO:0000256" key="3">
    <source>
        <dbReference type="ARBA" id="ARBA00022801"/>
    </source>
</evidence>
<dbReference type="PROSITE" id="PS00135">
    <property type="entry name" value="TRYPSIN_SER"/>
    <property type="match status" value="1"/>
</dbReference>
<dbReference type="PRINTS" id="PR00861">
    <property type="entry name" value="ALYTICPTASE"/>
</dbReference>
<dbReference type="InterPro" id="IPR009003">
    <property type="entry name" value="Peptidase_S1_PA"/>
</dbReference>
<dbReference type="Gene3D" id="2.40.10.10">
    <property type="entry name" value="Trypsin-like serine proteases"/>
    <property type="match status" value="2"/>
</dbReference>
<keyword evidence="8" id="KW-1185">Reference proteome</keyword>
<reference evidence="7" key="1">
    <citation type="submission" date="2021-04" db="EMBL/GenBank/DDBJ databases">
        <title>Dactylosporangium aurantiacum NRRL B-8018 full assembly.</title>
        <authorList>
            <person name="Hartkoorn R.C."/>
            <person name="Beaudoing E."/>
            <person name="Hot D."/>
        </authorList>
    </citation>
    <scope>NUCLEOTIDE SEQUENCE</scope>
    <source>
        <strain evidence="7">NRRL B-8018</strain>
    </source>
</reference>
<feature type="chain" id="PRO_5040179518" evidence="6">
    <location>
        <begin position="24"/>
        <end position="277"/>
    </location>
</feature>
<evidence type="ECO:0000256" key="4">
    <source>
        <dbReference type="ARBA" id="ARBA00022825"/>
    </source>
</evidence>
<dbReference type="AlphaFoldDB" id="A0A9Q9IGU4"/>
<protein>
    <submittedName>
        <fullName evidence="7">Trypsin-like peptidase domain-containing protein</fullName>
    </submittedName>
</protein>
<dbReference type="OrthoDB" id="4151186at2"/>
<dbReference type="KEGG" id="daur:Daura_04055"/>
<comment type="similarity">
    <text evidence="1">Belongs to the peptidase S1 family.</text>
</comment>
<dbReference type="SUPFAM" id="SSF50494">
    <property type="entry name" value="Trypsin-like serine proteases"/>
    <property type="match status" value="1"/>
</dbReference>
<evidence type="ECO:0000256" key="6">
    <source>
        <dbReference type="SAM" id="SignalP"/>
    </source>
</evidence>
<dbReference type="CDD" id="cd21112">
    <property type="entry name" value="alphaLP-like"/>
    <property type="match status" value="1"/>
</dbReference>
<accession>A0A9Q9IGU4</accession>
<evidence type="ECO:0000313" key="7">
    <source>
        <dbReference type="EMBL" id="UWZ55426.1"/>
    </source>
</evidence>
<dbReference type="Proteomes" id="UP001058003">
    <property type="component" value="Chromosome"/>
</dbReference>
<keyword evidence="3" id="KW-0378">Hydrolase</keyword>
<keyword evidence="2" id="KW-0645">Protease</keyword>
<evidence type="ECO:0000256" key="2">
    <source>
        <dbReference type="ARBA" id="ARBA00022670"/>
    </source>
</evidence>
<evidence type="ECO:0000256" key="5">
    <source>
        <dbReference type="ARBA" id="ARBA00023157"/>
    </source>
</evidence>
<evidence type="ECO:0000256" key="1">
    <source>
        <dbReference type="ARBA" id="ARBA00007664"/>
    </source>
</evidence>
<name>A0A9Q9IGU4_9ACTN</name>
<dbReference type="RefSeq" id="WP_033367693.1">
    <property type="nucleotide sequence ID" value="NZ_CP073767.1"/>
</dbReference>
<dbReference type="GO" id="GO:0006508">
    <property type="term" value="P:proteolysis"/>
    <property type="evidence" value="ECO:0007669"/>
    <property type="project" value="UniProtKB-KW"/>
</dbReference>
<dbReference type="Pfam" id="PF13365">
    <property type="entry name" value="Trypsin_2"/>
    <property type="match status" value="1"/>
</dbReference>
<proteinExistence type="inferred from homology"/>
<keyword evidence="4" id="KW-0720">Serine protease</keyword>
<sequence>MRRTLLGVLAAAATLLPATDAAAASGTATAAPVRAFAATPGTAWWHDGRLTVSVDDSVRPAVAAGLTRAVTRAGGTVLREPGTLAPHIAGGDTFNAGTLGGRCLIGFNARAGATYFFLAAAHCVPAVGGTVYAGTGTGTVLGVVAARDPSYDSALVRYTNATIAKPSAVDLYAGGLQPITSFGAGTVGQAVRRTGPNGVRTGTITALNVTINYAGGTVYNMIRTTVCSEPGESGGPLFAGTVGIGMNWGGSGNCATGGVSYYSSARRAAVAYGVAPY</sequence>
<keyword evidence="5" id="KW-1015">Disulfide bond</keyword>
<gene>
    <name evidence="7" type="ORF">Daura_04055</name>
</gene>
<organism evidence="7 8">
    <name type="scientific">Dactylosporangium aurantiacum</name>
    <dbReference type="NCBI Taxonomy" id="35754"/>
    <lineage>
        <taxon>Bacteria</taxon>
        <taxon>Bacillati</taxon>
        <taxon>Actinomycetota</taxon>
        <taxon>Actinomycetes</taxon>
        <taxon>Micromonosporales</taxon>
        <taxon>Micromonosporaceae</taxon>
        <taxon>Dactylosporangium</taxon>
    </lineage>
</organism>
<dbReference type="InterPro" id="IPR043504">
    <property type="entry name" value="Peptidase_S1_PA_chymotrypsin"/>
</dbReference>
<dbReference type="GO" id="GO:0004252">
    <property type="term" value="F:serine-type endopeptidase activity"/>
    <property type="evidence" value="ECO:0007669"/>
    <property type="project" value="InterPro"/>
</dbReference>
<dbReference type="EMBL" id="CP073767">
    <property type="protein sequence ID" value="UWZ55426.1"/>
    <property type="molecule type" value="Genomic_DNA"/>
</dbReference>
<dbReference type="InterPro" id="IPR001316">
    <property type="entry name" value="Pept_S1A_streptogrisin"/>
</dbReference>
<evidence type="ECO:0000313" key="8">
    <source>
        <dbReference type="Proteomes" id="UP001058003"/>
    </source>
</evidence>
<dbReference type="InterPro" id="IPR033116">
    <property type="entry name" value="TRYPSIN_SER"/>
</dbReference>
<keyword evidence="6" id="KW-0732">Signal</keyword>